<evidence type="ECO:0000259" key="2">
    <source>
        <dbReference type="Pfam" id="PF03015"/>
    </source>
</evidence>
<feature type="region of interest" description="Disordered" evidence="1">
    <location>
        <begin position="158"/>
        <end position="177"/>
    </location>
</feature>
<dbReference type="AlphaFoldDB" id="A0A811QIB4"/>
<keyword evidence="4" id="KW-1185">Reference proteome</keyword>
<dbReference type="InterPro" id="IPR033640">
    <property type="entry name" value="FAR_C"/>
</dbReference>
<dbReference type="Pfam" id="PF03015">
    <property type="entry name" value="Sterile"/>
    <property type="match status" value="1"/>
</dbReference>
<evidence type="ECO:0000313" key="4">
    <source>
        <dbReference type="Proteomes" id="UP000604825"/>
    </source>
</evidence>
<protein>
    <recommendedName>
        <fullName evidence="2">Fatty acyl-CoA reductase C-terminal domain-containing protein</fullName>
    </recommendedName>
</protein>
<sequence length="189" mass="21195">MAKHGGGTATVSGAHVYHVTSSTVNPMLIGDQLRFTYQHFSKSPLLDIAGRAILVQPASTLGSMEEFVRYVQSHTLLREGSTEGMSSRRARSRLRAKALEEQIIHLSGIYEPYTFCQGRFDSANTEVLFAEMSAQERARFHFDMRSVDWMDYISPTFTSQGSGSMSSRKSSSRRVSMNPPVQHIYSRFS</sequence>
<dbReference type="OrthoDB" id="1725519at2759"/>
<reference evidence="3" key="1">
    <citation type="submission" date="2020-10" db="EMBL/GenBank/DDBJ databases">
        <authorList>
            <person name="Han B."/>
            <person name="Lu T."/>
            <person name="Zhao Q."/>
            <person name="Huang X."/>
            <person name="Zhao Y."/>
        </authorList>
    </citation>
    <scope>NUCLEOTIDE SEQUENCE</scope>
</reference>
<gene>
    <name evidence="3" type="ORF">NCGR_LOCUS39152</name>
</gene>
<dbReference type="Proteomes" id="UP000604825">
    <property type="component" value="Unassembled WGS sequence"/>
</dbReference>
<dbReference type="EMBL" id="CAJGYO010000010">
    <property type="protein sequence ID" value="CAD6255611.1"/>
    <property type="molecule type" value="Genomic_DNA"/>
</dbReference>
<proteinExistence type="predicted"/>
<evidence type="ECO:0000256" key="1">
    <source>
        <dbReference type="SAM" id="MobiDB-lite"/>
    </source>
</evidence>
<feature type="domain" description="Fatty acyl-CoA reductase C-terminal" evidence="2">
    <location>
        <begin position="98"/>
        <end position="154"/>
    </location>
</feature>
<organism evidence="3 4">
    <name type="scientific">Miscanthus lutarioriparius</name>
    <dbReference type="NCBI Taxonomy" id="422564"/>
    <lineage>
        <taxon>Eukaryota</taxon>
        <taxon>Viridiplantae</taxon>
        <taxon>Streptophyta</taxon>
        <taxon>Embryophyta</taxon>
        <taxon>Tracheophyta</taxon>
        <taxon>Spermatophyta</taxon>
        <taxon>Magnoliopsida</taxon>
        <taxon>Liliopsida</taxon>
        <taxon>Poales</taxon>
        <taxon>Poaceae</taxon>
        <taxon>PACMAD clade</taxon>
        <taxon>Panicoideae</taxon>
        <taxon>Andropogonodae</taxon>
        <taxon>Andropogoneae</taxon>
        <taxon>Saccharinae</taxon>
        <taxon>Miscanthus</taxon>
    </lineage>
</organism>
<dbReference type="PANTHER" id="PTHR11011">
    <property type="entry name" value="MALE STERILITY PROTEIN 2-RELATED"/>
    <property type="match status" value="1"/>
</dbReference>
<dbReference type="PANTHER" id="PTHR11011:SF45">
    <property type="entry name" value="FATTY ACYL-COA REDUCTASE CG8306-RELATED"/>
    <property type="match status" value="1"/>
</dbReference>
<dbReference type="GO" id="GO:0080019">
    <property type="term" value="F:alcohol-forming very long-chain fatty acyl-CoA reductase activity"/>
    <property type="evidence" value="ECO:0007669"/>
    <property type="project" value="InterPro"/>
</dbReference>
<dbReference type="GO" id="GO:0010345">
    <property type="term" value="P:suberin biosynthetic process"/>
    <property type="evidence" value="ECO:0007669"/>
    <property type="project" value="TreeGrafter"/>
</dbReference>
<name>A0A811QIB4_9POAL</name>
<accession>A0A811QIB4</accession>
<feature type="compositionally biased region" description="Low complexity" evidence="1">
    <location>
        <begin position="159"/>
        <end position="177"/>
    </location>
</feature>
<comment type="caution">
    <text evidence="3">The sequence shown here is derived from an EMBL/GenBank/DDBJ whole genome shotgun (WGS) entry which is preliminary data.</text>
</comment>
<dbReference type="InterPro" id="IPR026055">
    <property type="entry name" value="FAR"/>
</dbReference>
<dbReference type="GO" id="GO:0035336">
    <property type="term" value="P:long-chain fatty-acyl-CoA metabolic process"/>
    <property type="evidence" value="ECO:0007669"/>
    <property type="project" value="TreeGrafter"/>
</dbReference>
<evidence type="ECO:0000313" key="3">
    <source>
        <dbReference type="EMBL" id="CAD6255611.1"/>
    </source>
</evidence>
<dbReference type="CDD" id="cd09071">
    <property type="entry name" value="FAR_C"/>
    <property type="match status" value="1"/>
</dbReference>